<dbReference type="EMBL" id="BPLR01019516">
    <property type="protein sequence ID" value="GIX68719.1"/>
    <property type="molecule type" value="Genomic_DNA"/>
</dbReference>
<dbReference type="Pfam" id="PF15998">
    <property type="entry name" value="DUF4773"/>
    <property type="match status" value="1"/>
</dbReference>
<organism evidence="2 3">
    <name type="scientific">Caerostris extrusa</name>
    <name type="common">Bark spider</name>
    <name type="synonym">Caerostris bankana</name>
    <dbReference type="NCBI Taxonomy" id="172846"/>
    <lineage>
        <taxon>Eukaryota</taxon>
        <taxon>Metazoa</taxon>
        <taxon>Ecdysozoa</taxon>
        <taxon>Arthropoda</taxon>
        <taxon>Chelicerata</taxon>
        <taxon>Arachnida</taxon>
        <taxon>Araneae</taxon>
        <taxon>Araneomorphae</taxon>
        <taxon>Entelegynae</taxon>
        <taxon>Araneoidea</taxon>
        <taxon>Araneidae</taxon>
        <taxon>Caerostris</taxon>
    </lineage>
</organism>
<accession>A0AAV4M9K1</accession>
<comment type="caution">
    <text evidence="2">The sequence shown here is derived from an EMBL/GenBank/DDBJ whole genome shotgun (WGS) entry which is preliminary data.</text>
</comment>
<dbReference type="Proteomes" id="UP001054945">
    <property type="component" value="Unassembled WGS sequence"/>
</dbReference>
<protein>
    <recommendedName>
        <fullName evidence="1">DUF4773 domain-containing protein</fullName>
    </recommendedName>
</protein>
<proteinExistence type="predicted"/>
<name>A0AAV4M9K1_CAEEX</name>
<evidence type="ECO:0000259" key="1">
    <source>
        <dbReference type="Pfam" id="PF15998"/>
    </source>
</evidence>
<reference evidence="2 3" key="1">
    <citation type="submission" date="2021-06" db="EMBL/GenBank/DDBJ databases">
        <title>Caerostris extrusa draft genome.</title>
        <authorList>
            <person name="Kono N."/>
            <person name="Arakawa K."/>
        </authorList>
    </citation>
    <scope>NUCLEOTIDE SEQUENCE [LARGE SCALE GENOMIC DNA]</scope>
</reference>
<evidence type="ECO:0000313" key="2">
    <source>
        <dbReference type="EMBL" id="GIX68719.1"/>
    </source>
</evidence>
<sequence length="167" mass="19730">MGIAWRHRFLCCEYSLEGQKWDWLKCYLCHKFDFPLDDDEQLLDDYEQLVPKKHEHKFNCKCDNITGCGCCGQLYIIRLKTHEEACVQFKYRAESTSLTMTFLVGGRMIFSTIKSKSGSGPDGIITWCRWYAWTGWYSVPSWNLGQERHLHILICLEKQVKFRRNGN</sequence>
<dbReference type="InterPro" id="IPR031941">
    <property type="entry name" value="DUF4773"/>
</dbReference>
<evidence type="ECO:0000313" key="3">
    <source>
        <dbReference type="Proteomes" id="UP001054945"/>
    </source>
</evidence>
<keyword evidence="3" id="KW-1185">Reference proteome</keyword>
<gene>
    <name evidence="2" type="ORF">CEXT_489741</name>
</gene>
<dbReference type="AlphaFoldDB" id="A0AAV4M9K1"/>
<feature type="domain" description="DUF4773" evidence="1">
    <location>
        <begin position="59"/>
        <end position="116"/>
    </location>
</feature>